<feature type="region of interest" description="Disordered" evidence="1">
    <location>
        <begin position="15"/>
        <end position="43"/>
    </location>
</feature>
<protein>
    <submittedName>
        <fullName evidence="2">Uncharacterized protein</fullName>
    </submittedName>
</protein>
<name>A0A955I3Q3_9BACT</name>
<accession>A0A955I3Q3</accession>
<gene>
    <name evidence="2" type="ORF">KC685_05235</name>
</gene>
<dbReference type="AlphaFoldDB" id="A0A955I3Q3"/>
<feature type="non-terminal residue" evidence="2">
    <location>
        <position position="1"/>
    </location>
</feature>
<comment type="caution">
    <text evidence="2">The sequence shown here is derived from an EMBL/GenBank/DDBJ whole genome shotgun (WGS) entry which is preliminary data.</text>
</comment>
<proteinExistence type="predicted"/>
<sequence>RELLDQIADLQQKQRSLDTKLGSPGVESYGSEGQRIVADSSQRREIEEDWKDLVEKTERVMRQMEQRAESGQ</sequence>
<reference evidence="2" key="1">
    <citation type="submission" date="2020-04" db="EMBL/GenBank/DDBJ databases">
        <authorList>
            <person name="Zhang T."/>
        </authorList>
    </citation>
    <scope>NUCLEOTIDE SEQUENCE</scope>
    <source>
        <strain evidence="2">HKST-UBA17</strain>
    </source>
</reference>
<evidence type="ECO:0000313" key="2">
    <source>
        <dbReference type="EMBL" id="MCA9377289.1"/>
    </source>
</evidence>
<dbReference type="EMBL" id="JAGQLN010000054">
    <property type="protein sequence ID" value="MCA9377289.1"/>
    <property type="molecule type" value="Genomic_DNA"/>
</dbReference>
<evidence type="ECO:0000313" key="3">
    <source>
        <dbReference type="Proteomes" id="UP000741282"/>
    </source>
</evidence>
<reference evidence="2" key="2">
    <citation type="journal article" date="2021" name="Microbiome">
        <title>Successional dynamics and alternative stable states in a saline activated sludge microbial community over 9 years.</title>
        <authorList>
            <person name="Wang Y."/>
            <person name="Ye J."/>
            <person name="Ju F."/>
            <person name="Liu L."/>
            <person name="Boyd J.A."/>
            <person name="Deng Y."/>
            <person name="Parks D.H."/>
            <person name="Jiang X."/>
            <person name="Yin X."/>
            <person name="Woodcroft B.J."/>
            <person name="Tyson G.W."/>
            <person name="Hugenholtz P."/>
            <person name="Polz M.F."/>
            <person name="Zhang T."/>
        </authorList>
    </citation>
    <scope>NUCLEOTIDE SEQUENCE</scope>
    <source>
        <strain evidence="2">HKST-UBA17</strain>
    </source>
</reference>
<organism evidence="2 3">
    <name type="scientific">Candidatus Dojkabacteria bacterium</name>
    <dbReference type="NCBI Taxonomy" id="2099670"/>
    <lineage>
        <taxon>Bacteria</taxon>
        <taxon>Candidatus Dojkabacteria</taxon>
    </lineage>
</organism>
<evidence type="ECO:0000256" key="1">
    <source>
        <dbReference type="SAM" id="MobiDB-lite"/>
    </source>
</evidence>
<dbReference type="Proteomes" id="UP000741282">
    <property type="component" value="Unassembled WGS sequence"/>
</dbReference>